<gene>
    <name evidence="2" type="ORF">MOMUL_20440</name>
</gene>
<dbReference type="AlphaFoldDB" id="A0A151AW52"/>
<comment type="similarity">
    <text evidence="1">Belongs to the UPF0175 family.</text>
</comment>
<dbReference type="InterPro" id="IPR005368">
    <property type="entry name" value="UPF0175"/>
</dbReference>
<reference evidence="2 3" key="1">
    <citation type="submission" date="2016-02" db="EMBL/GenBank/DDBJ databases">
        <title>Genome sequence of Moorella mulderi DSM 14980.</title>
        <authorList>
            <person name="Poehlein A."/>
            <person name="Daniel R."/>
        </authorList>
    </citation>
    <scope>NUCLEOTIDE SEQUENCE [LARGE SCALE GENOMIC DNA]</scope>
    <source>
        <strain evidence="2 3">DSM 14980</strain>
    </source>
</reference>
<dbReference type="Pfam" id="PF03683">
    <property type="entry name" value="UPF0175"/>
    <property type="match status" value="1"/>
</dbReference>
<dbReference type="RefSeq" id="WP_062284585.1">
    <property type="nucleotide sequence ID" value="NZ_LTBC01000007.1"/>
</dbReference>
<dbReference type="PATRIC" id="fig|1122241.3.peg.2172"/>
<evidence type="ECO:0000256" key="1">
    <source>
        <dbReference type="ARBA" id="ARBA00005651"/>
    </source>
</evidence>
<dbReference type="EMBL" id="LTBC01000007">
    <property type="protein sequence ID" value="KYH31894.1"/>
    <property type="molecule type" value="Genomic_DNA"/>
</dbReference>
<proteinExistence type="inferred from homology"/>
<dbReference type="OrthoDB" id="1725774at2"/>
<accession>A0A151AW52</accession>
<name>A0A151AW52_9FIRM</name>
<dbReference type="PANTHER" id="PTHR37525">
    <property type="entry name" value="UPF0175 PROTEIN SSL1255"/>
    <property type="match status" value="1"/>
</dbReference>
<keyword evidence="3" id="KW-1185">Reference proteome</keyword>
<sequence length="109" mass="12364">MINWQAWGKMVVRKVIEMAKEVVVKIPDDVYESLGWKKDLAGEILKRLAAALYAERKISLGKAAQVSGLSYVAFLDVLAEMGITLNYDEEELEYDLETVRRLLARESNS</sequence>
<organism evidence="2 3">
    <name type="scientific">Moorella mulderi DSM 14980</name>
    <dbReference type="NCBI Taxonomy" id="1122241"/>
    <lineage>
        <taxon>Bacteria</taxon>
        <taxon>Bacillati</taxon>
        <taxon>Bacillota</taxon>
        <taxon>Clostridia</taxon>
        <taxon>Neomoorellales</taxon>
        <taxon>Neomoorellaceae</taxon>
        <taxon>Neomoorella</taxon>
    </lineage>
</organism>
<evidence type="ECO:0000313" key="2">
    <source>
        <dbReference type="EMBL" id="KYH31894.1"/>
    </source>
</evidence>
<dbReference type="InterPro" id="IPR052264">
    <property type="entry name" value="UPF0175_domain"/>
</dbReference>
<evidence type="ECO:0000313" key="3">
    <source>
        <dbReference type="Proteomes" id="UP000075670"/>
    </source>
</evidence>
<dbReference type="PANTHER" id="PTHR37525:SF1">
    <property type="entry name" value="UPF0175 PROTEIN SSL1255"/>
    <property type="match status" value="1"/>
</dbReference>
<dbReference type="Proteomes" id="UP000075670">
    <property type="component" value="Unassembled WGS sequence"/>
</dbReference>
<protein>
    <submittedName>
        <fullName evidence="2">Uncharacterized protein</fullName>
    </submittedName>
</protein>
<comment type="caution">
    <text evidence="2">The sequence shown here is derived from an EMBL/GenBank/DDBJ whole genome shotgun (WGS) entry which is preliminary data.</text>
</comment>